<protein>
    <submittedName>
        <fullName evidence="1">Uncharacterized protein</fullName>
    </submittedName>
</protein>
<dbReference type="Proteomes" id="UP000027586">
    <property type="component" value="Unassembled WGS sequence"/>
</dbReference>
<evidence type="ECO:0000313" key="1">
    <source>
        <dbReference type="EMBL" id="CDH59415.1"/>
    </source>
</evidence>
<comment type="caution">
    <text evidence="1">The sequence shown here is derived from an EMBL/GenBank/DDBJ whole genome shotgun (WGS) entry which is preliminary data.</text>
</comment>
<organism evidence="1 2">
    <name type="scientific">Lichtheimia corymbifera JMRC:FSU:9682</name>
    <dbReference type="NCBI Taxonomy" id="1263082"/>
    <lineage>
        <taxon>Eukaryota</taxon>
        <taxon>Fungi</taxon>
        <taxon>Fungi incertae sedis</taxon>
        <taxon>Mucoromycota</taxon>
        <taxon>Mucoromycotina</taxon>
        <taxon>Mucoromycetes</taxon>
        <taxon>Mucorales</taxon>
        <taxon>Lichtheimiaceae</taxon>
        <taxon>Lichtheimia</taxon>
    </lineage>
</organism>
<dbReference type="AlphaFoldDB" id="A0A068SBT4"/>
<dbReference type="EMBL" id="CBTN010000070">
    <property type="protein sequence ID" value="CDH59415.1"/>
    <property type="molecule type" value="Genomic_DNA"/>
</dbReference>
<evidence type="ECO:0000313" key="2">
    <source>
        <dbReference type="Proteomes" id="UP000027586"/>
    </source>
</evidence>
<reference evidence="1" key="1">
    <citation type="submission" date="2013-08" db="EMBL/GenBank/DDBJ databases">
        <title>Gene expansion shapes genome architecture in the human pathogen Lichtheimia corymbifera: an evolutionary genomics analysis in the ancient terrestrial Mucorales (Mucoromycotina).</title>
        <authorList>
            <person name="Schwartze V.U."/>
            <person name="Winter S."/>
            <person name="Shelest E."/>
            <person name="Marcet-Houben M."/>
            <person name="Horn F."/>
            <person name="Wehner S."/>
            <person name="Hoffmann K."/>
            <person name="Riege K."/>
            <person name="Sammeth M."/>
            <person name="Nowrousian M."/>
            <person name="Valiante V."/>
            <person name="Linde J."/>
            <person name="Jacobsen I.D."/>
            <person name="Marz M."/>
            <person name="Brakhage A.A."/>
            <person name="Gabaldon T."/>
            <person name="Bocker S."/>
            <person name="Voigt K."/>
        </authorList>
    </citation>
    <scope>NUCLEOTIDE SEQUENCE [LARGE SCALE GENOMIC DNA]</scope>
    <source>
        <strain evidence="1">FSU 9682</strain>
    </source>
</reference>
<dbReference type="VEuPathDB" id="FungiDB:LCOR_10230.1"/>
<keyword evidence="2" id="KW-1185">Reference proteome</keyword>
<name>A0A068SBT4_9FUNG</name>
<accession>A0A068SBT4</accession>
<sequence>MQHADVLVVVVEASLIAWFRFTPPIFTRCSPRMFPLSHEPMSIKIGYNHNEISVVAHKNTHMMAHILCERYTNPVNKLTTISTHGKMPAAVYPKKKSPDTWSITTTCCPITIIP</sequence>
<proteinExistence type="predicted"/>
<gene>
    <name evidence="1" type="ORF">LCOR_10230.1</name>
</gene>